<evidence type="ECO:0000313" key="14">
    <source>
        <dbReference type="Proteomes" id="UP000516370"/>
    </source>
</evidence>
<proteinExistence type="inferred from homology"/>
<dbReference type="GO" id="GO:0071555">
    <property type="term" value="P:cell wall organization"/>
    <property type="evidence" value="ECO:0007669"/>
    <property type="project" value="UniProtKB-KW"/>
</dbReference>
<dbReference type="InterPro" id="IPR002901">
    <property type="entry name" value="MGlyc_endo_b_GlcNAc-like_dom"/>
</dbReference>
<evidence type="ECO:0000256" key="5">
    <source>
        <dbReference type="ARBA" id="ARBA00013433"/>
    </source>
</evidence>
<evidence type="ECO:0000256" key="6">
    <source>
        <dbReference type="ARBA" id="ARBA00022764"/>
    </source>
</evidence>
<dbReference type="Gene3D" id="1.10.530.10">
    <property type="match status" value="1"/>
</dbReference>
<evidence type="ECO:0000256" key="8">
    <source>
        <dbReference type="ARBA" id="ARBA00022801"/>
    </source>
</evidence>
<dbReference type="InterPro" id="IPR019301">
    <property type="entry name" value="Flagellar_prot_FlgJ_N"/>
</dbReference>
<keyword evidence="14" id="KW-1185">Reference proteome</keyword>
<dbReference type="EMBL" id="CP061081">
    <property type="protein sequence ID" value="QNT08170.1"/>
    <property type="molecule type" value="Genomic_DNA"/>
</dbReference>
<comment type="function">
    <text evidence="1">Flagellum-specific muramidase which hydrolyzes the peptidoglycan layer to assemble the rod structure in the periplasmic space.</text>
</comment>
<evidence type="ECO:0000256" key="7">
    <source>
        <dbReference type="ARBA" id="ARBA00022795"/>
    </source>
</evidence>
<dbReference type="PANTHER" id="PTHR33308">
    <property type="entry name" value="PEPTIDOGLYCAN HYDROLASE FLGJ"/>
    <property type="match status" value="1"/>
</dbReference>
<evidence type="ECO:0000256" key="9">
    <source>
        <dbReference type="ARBA" id="ARBA00023295"/>
    </source>
</evidence>
<dbReference type="KEGG" id="mard:IBG28_15685"/>
<evidence type="ECO:0000313" key="13">
    <source>
        <dbReference type="EMBL" id="QNT08170.1"/>
    </source>
</evidence>
<accession>A0A7H1JCF4</accession>
<evidence type="ECO:0000256" key="11">
    <source>
        <dbReference type="ARBA" id="ARBA00030835"/>
    </source>
</evidence>
<evidence type="ECO:0000256" key="10">
    <source>
        <dbReference type="ARBA" id="ARBA00023316"/>
    </source>
</evidence>
<evidence type="ECO:0000259" key="12">
    <source>
        <dbReference type="SMART" id="SM00047"/>
    </source>
</evidence>
<reference evidence="13 14" key="1">
    <citation type="submission" date="2020-09" db="EMBL/GenBank/DDBJ databases">
        <title>Complete genome sequence of an Arctic sea ice bacterium Marinomonas arctica BSI20414.</title>
        <authorList>
            <person name="Liao L."/>
            <person name="Chen B."/>
        </authorList>
    </citation>
    <scope>NUCLEOTIDE SEQUENCE [LARGE SCALE GENOMIC DNA]</scope>
    <source>
        <strain evidence="13 14">BSI20414</strain>
    </source>
</reference>
<evidence type="ECO:0000256" key="3">
    <source>
        <dbReference type="ARBA" id="ARBA00006880"/>
    </source>
</evidence>
<keyword evidence="13" id="KW-0969">Cilium</keyword>
<dbReference type="Pfam" id="PF10135">
    <property type="entry name" value="Rod-binding"/>
    <property type="match status" value="1"/>
</dbReference>
<dbReference type="GO" id="GO:0071973">
    <property type="term" value="P:bacterial-type flagellum-dependent cell motility"/>
    <property type="evidence" value="ECO:0007669"/>
    <property type="project" value="TreeGrafter"/>
</dbReference>
<comment type="similarity">
    <text evidence="3">In the N-terminal section; belongs to the FlgJ family.</text>
</comment>
<keyword evidence="7" id="KW-1005">Bacterial flagellum biogenesis</keyword>
<comment type="similarity">
    <text evidence="4">In the C-terminal section; belongs to the glycosyl hydrolase 73 family.</text>
</comment>
<gene>
    <name evidence="13" type="primary">flgJ</name>
    <name evidence="13" type="ORF">IBG28_15685</name>
</gene>
<dbReference type="Pfam" id="PF01832">
    <property type="entry name" value="Glucosaminidase"/>
    <property type="match status" value="1"/>
</dbReference>
<evidence type="ECO:0000256" key="2">
    <source>
        <dbReference type="ARBA" id="ARBA00004418"/>
    </source>
</evidence>
<dbReference type="PANTHER" id="PTHR33308:SF9">
    <property type="entry name" value="PEPTIDOGLYCAN HYDROLASE FLGJ"/>
    <property type="match status" value="1"/>
</dbReference>
<dbReference type="GO" id="GO:0042597">
    <property type="term" value="C:periplasmic space"/>
    <property type="evidence" value="ECO:0007669"/>
    <property type="project" value="UniProtKB-SubCell"/>
</dbReference>
<dbReference type="GO" id="GO:0016798">
    <property type="term" value="F:hydrolase activity, acting on glycosyl bonds"/>
    <property type="evidence" value="ECO:0007669"/>
    <property type="project" value="UniProtKB-KW"/>
</dbReference>
<dbReference type="Proteomes" id="UP000516370">
    <property type="component" value="Chromosome"/>
</dbReference>
<keyword evidence="10" id="KW-0961">Cell wall biogenesis/degradation</keyword>
<keyword evidence="6" id="KW-0574">Periplasm</keyword>
<evidence type="ECO:0000256" key="1">
    <source>
        <dbReference type="ARBA" id="ARBA00002954"/>
    </source>
</evidence>
<dbReference type="PRINTS" id="PR01002">
    <property type="entry name" value="FLGFLGJ"/>
</dbReference>
<dbReference type="GO" id="GO:0004040">
    <property type="term" value="F:amidase activity"/>
    <property type="evidence" value="ECO:0007669"/>
    <property type="project" value="InterPro"/>
</dbReference>
<feature type="domain" description="Mannosyl-glycoprotein endo-beta-N-acetylglucosamidase-like" evidence="12">
    <location>
        <begin position="168"/>
        <end position="329"/>
    </location>
</feature>
<dbReference type="InterPro" id="IPR013377">
    <property type="entry name" value="FlgJ"/>
</dbReference>
<keyword evidence="13" id="KW-0282">Flagellum</keyword>
<keyword evidence="13" id="KW-0966">Cell projection</keyword>
<comment type="subcellular location">
    <subcellularLocation>
        <location evidence="2">Periplasm</location>
    </subcellularLocation>
</comment>
<sequence length="331" mass="36263">MSSVPPKQDFFADFSTLTALKTKAQQDPDAALEVVAQQFESIFINMLLKNMRSTNEAIGSDLFSSAQTKQYQEMMDSQMSQTLSKSGGIGLSEALIRQYQTQQQGGVSSPGAKERGDTDFLNQVAKQDLARIQALARRASTEFIESVQQEAKQQSQNVTPVAAQSAQPSPSAISVVFDSPNEFVEHLWPHAQRAAQKLGVNPKAVLAQAALETGWGKYPIAKENGAASFNLFGIKADSRWQGDRAVVNTLEFRDGVAKREKAAFRAYDSFSQSFEDYANFLSSSERYKDALKAGDDASMFAASLQKGGYATDPKYSDKIDSILSSKWFKGL</sequence>
<keyword evidence="9 13" id="KW-0326">Glycosidase</keyword>
<protein>
    <recommendedName>
        <fullName evidence="5">Peptidoglycan hydrolase FlgJ</fullName>
    </recommendedName>
    <alternativeName>
        <fullName evidence="11">Muramidase FlgJ</fullName>
    </alternativeName>
</protein>
<keyword evidence="8 13" id="KW-0378">Hydrolase</keyword>
<dbReference type="OrthoDB" id="289937at2"/>
<dbReference type="SMART" id="SM00047">
    <property type="entry name" value="LYZ2"/>
    <property type="match status" value="1"/>
</dbReference>
<dbReference type="Gene3D" id="2.10.70.40">
    <property type="entry name" value="peptidoglycan hydrolase"/>
    <property type="match status" value="1"/>
</dbReference>
<organism evidence="13 14">
    <name type="scientific">Marinomonas arctica</name>
    <dbReference type="NCBI Taxonomy" id="383750"/>
    <lineage>
        <taxon>Bacteria</taxon>
        <taxon>Pseudomonadati</taxon>
        <taxon>Pseudomonadota</taxon>
        <taxon>Gammaproteobacteria</taxon>
        <taxon>Oceanospirillales</taxon>
        <taxon>Oceanospirillaceae</taxon>
        <taxon>Marinomonas</taxon>
    </lineage>
</organism>
<dbReference type="NCBIfam" id="TIGR02541">
    <property type="entry name" value="flagell_FlgJ"/>
    <property type="match status" value="1"/>
</dbReference>
<dbReference type="InterPro" id="IPR051056">
    <property type="entry name" value="Glycosyl_Hydrolase_73"/>
</dbReference>
<evidence type="ECO:0000256" key="4">
    <source>
        <dbReference type="ARBA" id="ARBA00007974"/>
    </source>
</evidence>
<dbReference type="GO" id="GO:0044780">
    <property type="term" value="P:bacterial-type flagellum assembly"/>
    <property type="evidence" value="ECO:0007669"/>
    <property type="project" value="InterPro"/>
</dbReference>
<dbReference type="AlphaFoldDB" id="A0A7H1JCF4"/>
<name>A0A7H1JCF4_9GAMM</name>